<dbReference type="EMBL" id="MVOH01000003">
    <property type="protein sequence ID" value="PAU68808.1"/>
    <property type="molecule type" value="Genomic_DNA"/>
</dbReference>
<dbReference type="GO" id="GO:0009088">
    <property type="term" value="P:threonine biosynthetic process"/>
    <property type="evidence" value="ECO:0007669"/>
    <property type="project" value="TreeGrafter"/>
</dbReference>
<dbReference type="PANTHER" id="PTHR21064:SF6">
    <property type="entry name" value="AMINOGLYCOSIDE PHOSPHOTRANSFERASE DOMAIN-CONTAINING PROTEIN"/>
    <property type="match status" value="1"/>
</dbReference>
<dbReference type="SUPFAM" id="SSF56112">
    <property type="entry name" value="Protein kinase-like (PK-like)"/>
    <property type="match status" value="1"/>
</dbReference>
<organism evidence="3 4">
    <name type="scientific">Bifidobacterium criceti</name>
    <dbReference type="NCBI Taxonomy" id="1960969"/>
    <lineage>
        <taxon>Bacteria</taxon>
        <taxon>Bacillati</taxon>
        <taxon>Actinomycetota</taxon>
        <taxon>Actinomycetes</taxon>
        <taxon>Bifidobacteriales</taxon>
        <taxon>Bifidobacteriaceae</taxon>
        <taxon>Bifidobacterium</taxon>
    </lineage>
</organism>
<comment type="similarity">
    <text evidence="1">Belongs to the pseudomonas-type ThrB family.</text>
</comment>
<keyword evidence="3" id="KW-0418">Kinase</keyword>
<comment type="caution">
    <text evidence="3">The sequence shown here is derived from an EMBL/GenBank/DDBJ whole genome shotgun (WGS) entry which is preliminary data.</text>
</comment>
<protein>
    <submittedName>
        <fullName evidence="3">Serine kinase</fullName>
    </submittedName>
</protein>
<dbReference type="Gene3D" id="3.90.1200.10">
    <property type="match status" value="1"/>
</dbReference>
<accession>A0A2A2EIS7</accession>
<dbReference type="InterPro" id="IPR011009">
    <property type="entry name" value="Kinase-like_dom_sf"/>
</dbReference>
<keyword evidence="3" id="KW-0808">Transferase</keyword>
<proteinExistence type="inferred from homology"/>
<evidence type="ECO:0000259" key="2">
    <source>
        <dbReference type="Pfam" id="PF01636"/>
    </source>
</evidence>
<name>A0A2A2EIS7_9BIFI</name>
<keyword evidence="4" id="KW-1185">Reference proteome</keyword>
<dbReference type="InterPro" id="IPR050249">
    <property type="entry name" value="Pseudomonas-type_ThrB"/>
</dbReference>
<dbReference type="GO" id="GO:0004413">
    <property type="term" value="F:homoserine kinase activity"/>
    <property type="evidence" value="ECO:0007669"/>
    <property type="project" value="TreeGrafter"/>
</dbReference>
<dbReference type="InterPro" id="IPR002575">
    <property type="entry name" value="Aminoglycoside_PTrfase"/>
</dbReference>
<dbReference type="AlphaFoldDB" id="A0A2A2EIS7"/>
<dbReference type="RefSeq" id="WP_095614308.1">
    <property type="nucleotide sequence ID" value="NZ_MVOH01000003.1"/>
</dbReference>
<dbReference type="Proteomes" id="UP000218399">
    <property type="component" value="Unassembled WGS sequence"/>
</dbReference>
<dbReference type="PANTHER" id="PTHR21064">
    <property type="entry name" value="AMINOGLYCOSIDE PHOSPHOTRANSFERASE DOMAIN-CONTAINING PROTEIN-RELATED"/>
    <property type="match status" value="1"/>
</dbReference>
<evidence type="ECO:0000313" key="3">
    <source>
        <dbReference type="EMBL" id="PAU68808.1"/>
    </source>
</evidence>
<feature type="domain" description="Aminoglycoside phosphotransferase" evidence="2">
    <location>
        <begin position="35"/>
        <end position="275"/>
    </location>
</feature>
<dbReference type="OrthoDB" id="241498at2"/>
<dbReference type="Pfam" id="PF01636">
    <property type="entry name" value="APH"/>
    <property type="match status" value="1"/>
</dbReference>
<gene>
    <name evidence="3" type="ORF">B1526_0235</name>
</gene>
<sequence>MSVFENTKVFDDVAGEAIQAYPLSAGAHARLLQLSENATYLVEDAHGAPEGILRVGRPGYHTLDEYRSEMAWLRQINDYTPLIVANPLRADDGSDIQIVHAGDGDDYFCVMYEFLTGSAPDENDEAAAVRQFRALGETTAYLHRQTEIWNGTRELTRWEWTYDTILGDGAIWGDWRAMPGLTDANIAEFSRCCDVIRRRLERYGRNEHNYGLIHADLRVANLLVEGEQIKVIDFDDCGFGWYLHDLASALSFIETKPIVPDLVNAWLDGYRKVMPFTDTDFLEIDTFIMMRRLQLMAWIGSHLDSDPVKELAEGYIDGTTELADRYLRLFG</sequence>
<evidence type="ECO:0000313" key="4">
    <source>
        <dbReference type="Proteomes" id="UP000218399"/>
    </source>
</evidence>
<reference evidence="3 4" key="1">
    <citation type="journal article" date="2017" name="ISME J.">
        <title>Unveiling bifidobacterial biogeography across the mammalian branch of the tree of life.</title>
        <authorList>
            <person name="Milani C."/>
            <person name="Mangifesta M."/>
            <person name="Mancabelli L."/>
            <person name="Lugli G.A."/>
            <person name="James K."/>
            <person name="Duranti S."/>
            <person name="Turroni F."/>
            <person name="Ferrario C."/>
            <person name="Ossiprandi M.C."/>
            <person name="van Sinderen D."/>
            <person name="Ventura M."/>
        </authorList>
    </citation>
    <scope>NUCLEOTIDE SEQUENCE [LARGE SCALE GENOMIC DNA]</scope>
    <source>
        <strain evidence="4">Ham19E</strain>
    </source>
</reference>
<evidence type="ECO:0000256" key="1">
    <source>
        <dbReference type="ARBA" id="ARBA00038240"/>
    </source>
</evidence>